<dbReference type="GO" id="GO:0003747">
    <property type="term" value="F:translation release factor activity"/>
    <property type="evidence" value="ECO:0007669"/>
    <property type="project" value="InterPro"/>
</dbReference>
<evidence type="ECO:0000256" key="1">
    <source>
        <dbReference type="ARBA" id="ARBA00010835"/>
    </source>
</evidence>
<dbReference type="PANTHER" id="PTHR43804">
    <property type="entry name" value="LD18447P"/>
    <property type="match status" value="1"/>
</dbReference>
<dbReference type="SUPFAM" id="SSF75620">
    <property type="entry name" value="Release factor"/>
    <property type="match status" value="1"/>
</dbReference>
<feature type="domain" description="Prokaryotic-type class I peptide chain release factors" evidence="2">
    <location>
        <begin position="115"/>
        <end position="131"/>
    </location>
</feature>
<evidence type="ECO:0000313" key="4">
    <source>
        <dbReference type="Proteomes" id="UP000065504"/>
    </source>
</evidence>
<dbReference type="Gene3D" id="3.30.70.1660">
    <property type="match status" value="1"/>
</dbReference>
<dbReference type="Proteomes" id="UP000065504">
    <property type="component" value="Unassembled WGS sequence"/>
</dbReference>
<organism evidence="3 4">
    <name type="scientific">Burkholderia ubonensis</name>
    <dbReference type="NCBI Taxonomy" id="101571"/>
    <lineage>
        <taxon>Bacteria</taxon>
        <taxon>Pseudomonadati</taxon>
        <taxon>Pseudomonadota</taxon>
        <taxon>Betaproteobacteria</taxon>
        <taxon>Burkholderiales</taxon>
        <taxon>Burkholderiaceae</taxon>
        <taxon>Burkholderia</taxon>
        <taxon>Burkholderia cepacia complex</taxon>
    </lineage>
</organism>
<dbReference type="PANTHER" id="PTHR43804:SF9">
    <property type="entry name" value="PEPTIDE CHAIN RELEASE FACTOR HOMOLOG-RELATED"/>
    <property type="match status" value="1"/>
</dbReference>
<evidence type="ECO:0000313" key="3">
    <source>
        <dbReference type="EMBL" id="KWK67123.1"/>
    </source>
</evidence>
<dbReference type="Gene3D" id="3.30.160.20">
    <property type="match status" value="1"/>
</dbReference>
<dbReference type="Pfam" id="PF00472">
    <property type="entry name" value="RF-1"/>
    <property type="match status" value="1"/>
</dbReference>
<reference evidence="3 4" key="1">
    <citation type="submission" date="2015-11" db="EMBL/GenBank/DDBJ databases">
        <title>Expanding the genomic diversity of Burkholderia species for the development of highly accurate diagnostics.</title>
        <authorList>
            <person name="Sahl J."/>
            <person name="Keim P."/>
            <person name="Wagner D."/>
        </authorList>
    </citation>
    <scope>NUCLEOTIDE SEQUENCE [LARGE SCALE GENOMIC DNA]</scope>
    <source>
        <strain evidence="3 4">MSMB782WGS</strain>
    </source>
</reference>
<accession>A0A108C322</accession>
<dbReference type="InterPro" id="IPR017509">
    <property type="entry name" value="PrfH"/>
</dbReference>
<gene>
    <name evidence="3" type="primary">prfH</name>
    <name evidence="3" type="ORF">WM16_27300</name>
</gene>
<dbReference type="EMBL" id="LPLU01000128">
    <property type="protein sequence ID" value="KWK67123.1"/>
    <property type="molecule type" value="Genomic_DNA"/>
</dbReference>
<dbReference type="AlphaFoldDB" id="A0A108C322"/>
<dbReference type="InterPro" id="IPR045853">
    <property type="entry name" value="Pep_chain_release_fac_I_sf"/>
</dbReference>
<dbReference type="PROSITE" id="PS00745">
    <property type="entry name" value="RF_PROK_I"/>
    <property type="match status" value="1"/>
</dbReference>
<dbReference type="InterPro" id="IPR050057">
    <property type="entry name" value="Prokaryotic/Mito_RF"/>
</dbReference>
<sequence>MMLLQISSAHGPAECQLAAAKALQRLQVEADACRVALTVLDVQPGERPGTVRSVLLDLDGADAAALADRWAGTLQWICASPYRLRHPRKNWFVGVTRCADAPPLPDGAVKFEAMRARGPGGQHVNKTSSAIRATHLATGTSVRVESERSQHANKRLALQLLHARLREQAGREAGHAREQRRMHHFALERGNPVRVFHGVAFTPSG</sequence>
<dbReference type="NCBIfam" id="TIGR03072">
    <property type="entry name" value="release_prfH"/>
    <property type="match status" value="1"/>
</dbReference>
<comment type="caution">
    <text evidence="3">The sequence shown here is derived from an EMBL/GenBank/DDBJ whole genome shotgun (WGS) entry which is preliminary data.</text>
</comment>
<comment type="similarity">
    <text evidence="1">Belongs to the prokaryotic/mitochondrial release factor family.</text>
</comment>
<dbReference type="InterPro" id="IPR000352">
    <property type="entry name" value="Pep_chain_release_fac_I"/>
</dbReference>
<proteinExistence type="inferred from homology"/>
<evidence type="ECO:0000259" key="2">
    <source>
        <dbReference type="PROSITE" id="PS00745"/>
    </source>
</evidence>
<name>A0A108C322_9BURK</name>
<protein>
    <submittedName>
        <fullName evidence="3">Peptide chain release factor-like protein</fullName>
    </submittedName>
</protein>